<feature type="compositionally biased region" description="Pro residues" evidence="1">
    <location>
        <begin position="202"/>
        <end position="228"/>
    </location>
</feature>
<feature type="chain" id="PRO_5046117632" evidence="3">
    <location>
        <begin position="28"/>
        <end position="306"/>
    </location>
</feature>
<dbReference type="InterPro" id="IPR006311">
    <property type="entry name" value="TAT_signal"/>
</dbReference>
<dbReference type="NCBIfam" id="TIGR01167">
    <property type="entry name" value="LPXTG_anchor"/>
    <property type="match status" value="1"/>
</dbReference>
<organism evidence="4 5">
    <name type="scientific">Paractinoplanes pyxinae</name>
    <dbReference type="NCBI Taxonomy" id="2997416"/>
    <lineage>
        <taxon>Bacteria</taxon>
        <taxon>Bacillati</taxon>
        <taxon>Actinomycetota</taxon>
        <taxon>Actinomycetes</taxon>
        <taxon>Micromonosporales</taxon>
        <taxon>Micromonosporaceae</taxon>
        <taxon>Paractinoplanes</taxon>
    </lineage>
</organism>
<evidence type="ECO:0000256" key="3">
    <source>
        <dbReference type="SAM" id="SignalP"/>
    </source>
</evidence>
<reference evidence="4" key="1">
    <citation type="submission" date="2022-11" db="EMBL/GenBank/DDBJ databases">
        <authorList>
            <person name="Somphong A."/>
            <person name="Phongsopitanun W."/>
        </authorList>
    </citation>
    <scope>NUCLEOTIDE SEQUENCE</scope>
    <source>
        <strain evidence="4">Pm04-4</strain>
    </source>
</reference>
<protein>
    <submittedName>
        <fullName evidence="4">LPXTG cell wall anchor domain-containing protein</fullName>
    </submittedName>
</protein>
<dbReference type="EMBL" id="JAPNTZ010000001">
    <property type="protein sequence ID" value="MCY1136516.1"/>
    <property type="molecule type" value="Genomic_DNA"/>
</dbReference>
<feature type="signal peptide" evidence="3">
    <location>
        <begin position="1"/>
        <end position="27"/>
    </location>
</feature>
<evidence type="ECO:0000256" key="1">
    <source>
        <dbReference type="SAM" id="MobiDB-lite"/>
    </source>
</evidence>
<feature type="compositionally biased region" description="Low complexity" evidence="1">
    <location>
        <begin position="240"/>
        <end position="258"/>
    </location>
</feature>
<keyword evidence="5" id="KW-1185">Reference proteome</keyword>
<sequence>MTTVRRLLGLASAAAIGAAFVPAPASAAEPDNPSAFLVAGPPQQIFQGVPDERIHETMEVRNDSDKPLRVVLYVKTEGLWFAGAYHTCRYTDNIPPDRPPASGEQAICEPPNEIEPGGTYKFGGEMIRVHPKAQPGATYSYTFTWFTKEYFDAQGPTFLDRDKMTPGFKGLPLMVKVNPERPHNGPSSSSGRVVMPAASTPPTTPPVTPTMTPPVTPPATPPATPTIPPGGGEEEPTGPAPTSNSPATPTVAPTTEAPGGAGGGDNDGGLPMTGTNVAVVGGLGAVLLLGGAGVFLLARRRTSFTA</sequence>
<accession>A0ABT4AQK6</accession>
<keyword evidence="2" id="KW-1133">Transmembrane helix</keyword>
<dbReference type="Proteomes" id="UP001151002">
    <property type="component" value="Unassembled WGS sequence"/>
</dbReference>
<feature type="transmembrane region" description="Helical" evidence="2">
    <location>
        <begin position="277"/>
        <end position="298"/>
    </location>
</feature>
<dbReference type="PROSITE" id="PS51318">
    <property type="entry name" value="TAT"/>
    <property type="match status" value="1"/>
</dbReference>
<evidence type="ECO:0000313" key="5">
    <source>
        <dbReference type="Proteomes" id="UP001151002"/>
    </source>
</evidence>
<keyword evidence="2" id="KW-0812">Transmembrane</keyword>
<proteinExistence type="predicted"/>
<evidence type="ECO:0000256" key="2">
    <source>
        <dbReference type="SAM" id="Phobius"/>
    </source>
</evidence>
<dbReference type="RefSeq" id="WP_267560262.1">
    <property type="nucleotide sequence ID" value="NZ_JAPNTZ010000001.1"/>
</dbReference>
<comment type="caution">
    <text evidence="4">The sequence shown here is derived from an EMBL/GenBank/DDBJ whole genome shotgun (WGS) entry which is preliminary data.</text>
</comment>
<feature type="region of interest" description="Disordered" evidence="1">
    <location>
        <begin position="176"/>
        <end position="269"/>
    </location>
</feature>
<keyword evidence="3" id="KW-0732">Signal</keyword>
<gene>
    <name evidence="4" type="ORF">OWR29_00795</name>
</gene>
<keyword evidence="2" id="KW-0472">Membrane</keyword>
<evidence type="ECO:0000313" key="4">
    <source>
        <dbReference type="EMBL" id="MCY1136516.1"/>
    </source>
</evidence>
<name>A0ABT4AQK6_9ACTN</name>